<comment type="catalytic activity">
    <reaction evidence="6">
        <text>cytidine(1402) in 16S rRNA + S-adenosyl-L-methionine = N(4)-methylcytidine(1402) in 16S rRNA + S-adenosyl-L-homocysteine + H(+)</text>
        <dbReference type="Rhea" id="RHEA:42928"/>
        <dbReference type="Rhea" id="RHEA-COMP:10286"/>
        <dbReference type="Rhea" id="RHEA-COMP:10287"/>
        <dbReference type="ChEBI" id="CHEBI:15378"/>
        <dbReference type="ChEBI" id="CHEBI:57856"/>
        <dbReference type="ChEBI" id="CHEBI:59789"/>
        <dbReference type="ChEBI" id="CHEBI:74506"/>
        <dbReference type="ChEBI" id="CHEBI:82748"/>
        <dbReference type="EC" id="2.1.1.199"/>
    </reaction>
</comment>
<comment type="similarity">
    <text evidence="1 6">Belongs to the methyltransferase superfamily. RsmH family.</text>
</comment>
<dbReference type="RefSeq" id="WP_041062699.1">
    <property type="nucleotide sequence ID" value="NZ_AP014521.1"/>
</dbReference>
<dbReference type="GO" id="GO:0070475">
    <property type="term" value="P:rRNA base methylation"/>
    <property type="evidence" value="ECO:0007669"/>
    <property type="project" value="UniProtKB-UniRule"/>
</dbReference>
<reference evidence="7 8" key="2">
    <citation type="journal article" date="2014" name="Curr. Biol.">
        <title>Symbiont-Supplemented Maternal Investment Underpinning Host's Ecological Adaptation.</title>
        <authorList>
            <person name="Kaiwa N."/>
            <person name="Hosokawa T."/>
            <person name="Nikoh N."/>
            <person name="Tanahashi M."/>
            <person name="Moriyama M."/>
            <person name="Meng X.Y."/>
            <person name="Maeda T."/>
            <person name="Yamaguchi K."/>
            <person name="Shigenobu S."/>
            <person name="Ito M."/>
            <person name="Fukatsu T."/>
        </authorList>
    </citation>
    <scope>NUCLEOTIDE SEQUENCE [LARGE SCALE GENOMIC DNA]</scope>
    <source>
        <strain evidence="7 8">UwTKB</strain>
    </source>
</reference>
<organism evidence="7 8">
    <name type="scientific">Candidatus Tachikawaea gelatinosa</name>
    <dbReference type="NCBI Taxonomy" id="1410383"/>
    <lineage>
        <taxon>Bacteria</taxon>
        <taxon>Pseudomonadati</taxon>
        <taxon>Pseudomonadota</taxon>
        <taxon>Gammaproteobacteria</taxon>
        <taxon>Enterobacterales</taxon>
        <taxon>Enterobacteriaceae</taxon>
        <taxon>Candidatus Tachikawaea</taxon>
    </lineage>
</organism>
<dbReference type="PANTHER" id="PTHR11265:SF0">
    <property type="entry name" value="12S RRNA N4-METHYLCYTIDINE METHYLTRANSFERASE"/>
    <property type="match status" value="1"/>
</dbReference>
<dbReference type="Proteomes" id="UP000031627">
    <property type="component" value="Chromosome"/>
</dbReference>
<keyword evidence="6" id="KW-0963">Cytoplasm</keyword>
<evidence type="ECO:0000256" key="5">
    <source>
        <dbReference type="ARBA" id="ARBA00022691"/>
    </source>
</evidence>
<dbReference type="PIRSF" id="PIRSF004486">
    <property type="entry name" value="MraW"/>
    <property type="match status" value="1"/>
</dbReference>
<comment type="function">
    <text evidence="6">Specifically methylates the N4 position of cytidine in position 1402 (C1402) of 16S rRNA.</text>
</comment>
<dbReference type="Pfam" id="PF01795">
    <property type="entry name" value="Methyltransf_5"/>
    <property type="match status" value="1"/>
</dbReference>
<proteinExistence type="inferred from homology"/>
<dbReference type="SUPFAM" id="SSF81799">
    <property type="entry name" value="Putative methyltransferase TM0872, insert domain"/>
    <property type="match status" value="1"/>
</dbReference>
<feature type="binding site" evidence="6">
    <location>
        <position position="101"/>
    </location>
    <ligand>
        <name>S-adenosyl-L-methionine</name>
        <dbReference type="ChEBI" id="CHEBI:59789"/>
    </ligand>
</feature>
<sequence length="313" mass="35853">MEKKIQHIPVLLQESITALNIKNDGFYVDATFGMGGHSKAILSCLGKKGKLIAIDCDPYSIDFSRTIKDSRFSIIHGQFSSIENYLLKRKLHGKINGILFDLGMSSMQVDDPLRGFSFLNNGNLDMRMNPSYGLSAKEKLKYAKEEEICWILKTYGEEKFAKKIAREIFLYNQKNTISTTKELTNIVIKSIRFNKKLLRHPATRTFQAIRIWVNNELNELKTALKKTSAILAPYGRLVIISFHSLETRIIKEIILEKNNIVNIPKNIPLYSKQLISLEKNFKILPKIKPSKQEIANNPRSRSAILRIAEKLKK</sequence>
<keyword evidence="4 6" id="KW-0808">Transferase</keyword>
<evidence type="ECO:0000256" key="1">
    <source>
        <dbReference type="ARBA" id="ARBA00010396"/>
    </source>
</evidence>
<dbReference type="PANTHER" id="PTHR11265">
    <property type="entry name" value="S-ADENOSYL-METHYLTRANSFERASE MRAW"/>
    <property type="match status" value="1"/>
</dbReference>
<dbReference type="InterPro" id="IPR023397">
    <property type="entry name" value="SAM-dep_MeTrfase_MraW_recog"/>
</dbReference>
<evidence type="ECO:0000256" key="6">
    <source>
        <dbReference type="HAMAP-Rule" id="MF_01007"/>
    </source>
</evidence>
<dbReference type="HOGENOM" id="CLU_038422_2_0_6"/>
<dbReference type="GO" id="GO:0071424">
    <property type="term" value="F:rRNA (cytosine-N4-)-methyltransferase activity"/>
    <property type="evidence" value="ECO:0007669"/>
    <property type="project" value="UniProtKB-UniRule"/>
</dbReference>
<reference evidence="8" key="1">
    <citation type="submission" date="2013-11" db="EMBL/GenBank/DDBJ databases">
        <title>Symbiont-containing voluminous jelly as an extraordinary maternal gift for overwintering insect nymphs.</title>
        <authorList>
            <person name="Kaiwa N."/>
            <person name="Hosokawa T."/>
            <person name="Nikoh N."/>
            <person name="Meng X.Y."/>
            <person name="Tanahashi M."/>
            <person name="Moriyama M."/>
            <person name="Maeda T."/>
            <person name="Yamaguchi K."/>
            <person name="Shigenobu S."/>
            <person name="Ito M."/>
            <person name="Fukatsu T."/>
        </authorList>
    </citation>
    <scope>NUCLEOTIDE SEQUENCE [LARGE SCALE GENOMIC DNA]</scope>
    <source>
        <strain evidence="8">UwTKB</strain>
    </source>
</reference>
<evidence type="ECO:0000256" key="2">
    <source>
        <dbReference type="ARBA" id="ARBA00022552"/>
    </source>
</evidence>
<dbReference type="GO" id="GO:0005737">
    <property type="term" value="C:cytoplasm"/>
    <property type="evidence" value="ECO:0007669"/>
    <property type="project" value="UniProtKB-SubCell"/>
</dbReference>
<dbReference type="STRING" id="1410383.TGUWTKB_2230"/>
<evidence type="ECO:0000313" key="7">
    <source>
        <dbReference type="EMBL" id="BAP58467.1"/>
    </source>
</evidence>
<dbReference type="SUPFAM" id="SSF53335">
    <property type="entry name" value="S-adenosyl-L-methionine-dependent methyltransferases"/>
    <property type="match status" value="1"/>
</dbReference>
<keyword evidence="5 6" id="KW-0949">S-adenosyl-L-methionine</keyword>
<feature type="binding site" evidence="6">
    <location>
        <position position="55"/>
    </location>
    <ligand>
        <name>S-adenosyl-L-methionine</name>
        <dbReference type="ChEBI" id="CHEBI:59789"/>
    </ligand>
</feature>
<comment type="subcellular location">
    <subcellularLocation>
        <location evidence="6">Cytoplasm</location>
    </subcellularLocation>
</comment>
<dbReference type="KEGG" id="sbw:TGUWTKB_2230"/>
<evidence type="ECO:0000256" key="3">
    <source>
        <dbReference type="ARBA" id="ARBA00022603"/>
    </source>
</evidence>
<dbReference type="EMBL" id="AP014521">
    <property type="protein sequence ID" value="BAP58467.1"/>
    <property type="molecule type" value="Genomic_DNA"/>
</dbReference>
<name>A0A090AQ47_9ENTR</name>
<keyword evidence="2 6" id="KW-0698">rRNA processing</keyword>
<protein>
    <recommendedName>
        <fullName evidence="6">Ribosomal RNA small subunit methyltransferase H</fullName>
        <ecNumber evidence="6">2.1.1.199</ecNumber>
    </recommendedName>
    <alternativeName>
        <fullName evidence="6">16S rRNA m(4)C1402 methyltransferase</fullName>
    </alternativeName>
    <alternativeName>
        <fullName evidence="6">rRNA (cytosine-N(4)-)-methyltransferase RsmH</fullName>
    </alternativeName>
</protein>
<dbReference type="Gene3D" id="3.40.50.150">
    <property type="entry name" value="Vaccinia Virus protein VP39"/>
    <property type="match status" value="1"/>
</dbReference>
<dbReference type="InterPro" id="IPR029063">
    <property type="entry name" value="SAM-dependent_MTases_sf"/>
</dbReference>
<dbReference type="EC" id="2.1.1.199" evidence="6"/>
<dbReference type="OrthoDB" id="9806637at2"/>
<evidence type="ECO:0000256" key="4">
    <source>
        <dbReference type="ARBA" id="ARBA00022679"/>
    </source>
</evidence>
<dbReference type="AlphaFoldDB" id="A0A090AQ47"/>
<dbReference type="InterPro" id="IPR002903">
    <property type="entry name" value="RsmH"/>
</dbReference>
<dbReference type="Gene3D" id="1.10.150.170">
    <property type="entry name" value="Putative methyltransferase TM0872, insert domain"/>
    <property type="match status" value="1"/>
</dbReference>
<keyword evidence="8" id="KW-1185">Reference proteome</keyword>
<feature type="binding site" evidence="6">
    <location>
        <position position="108"/>
    </location>
    <ligand>
        <name>S-adenosyl-L-methionine</name>
        <dbReference type="ChEBI" id="CHEBI:59789"/>
    </ligand>
</feature>
<feature type="binding site" evidence="6">
    <location>
        <position position="79"/>
    </location>
    <ligand>
        <name>S-adenosyl-L-methionine</name>
        <dbReference type="ChEBI" id="CHEBI:59789"/>
    </ligand>
</feature>
<gene>
    <name evidence="7" type="primary">mraW</name>
    <name evidence="6" type="synonym">rsmH</name>
    <name evidence="7" type="ORF">TGUWTKB_2230</name>
</gene>
<feature type="binding site" evidence="6">
    <location>
        <begin position="35"/>
        <end position="37"/>
    </location>
    <ligand>
        <name>S-adenosyl-L-methionine</name>
        <dbReference type="ChEBI" id="CHEBI:59789"/>
    </ligand>
</feature>
<accession>A0A090AQ47</accession>
<dbReference type="HAMAP" id="MF_01007">
    <property type="entry name" value="16SrRNA_methyltr_H"/>
    <property type="match status" value="1"/>
</dbReference>
<evidence type="ECO:0000313" key="8">
    <source>
        <dbReference type="Proteomes" id="UP000031627"/>
    </source>
</evidence>
<keyword evidence="3 6" id="KW-0489">Methyltransferase</keyword>
<dbReference type="NCBIfam" id="TIGR00006">
    <property type="entry name" value="16S rRNA (cytosine(1402)-N(4))-methyltransferase RsmH"/>
    <property type="match status" value="1"/>
</dbReference>